<evidence type="ECO:0000313" key="2">
    <source>
        <dbReference type="EMBL" id="OQP66347.1"/>
    </source>
</evidence>
<sequence length="288" mass="31593">MDKRNACLGIDIGGSHITAGHIDLIQKKVIEGSVVRRMVDRHAPATEILAVWADTINDRLHQHQLHTATVGFAMPGPFDYPNGVCLIKGFDKYEALYEMNIREELAARTGVPPAKIFFRNDADAFLEGELFAGAAQGYNRALGITLGTGLGSCVCKEGEISDAGLNVLPFKNGMAEEYLSTRWFIKAYQQYAGKAISGVKELTDRYNEDETARLVFEEFSVNFGEVLRHCQQVFEMDVVIIGGNISNAYPLFIDQVLKQLPAGGKVPVIKKAVLGEEAALIGAVVHHR</sequence>
<organism evidence="2 3">
    <name type="scientific">Niastella vici</name>
    <dbReference type="NCBI Taxonomy" id="1703345"/>
    <lineage>
        <taxon>Bacteria</taxon>
        <taxon>Pseudomonadati</taxon>
        <taxon>Bacteroidota</taxon>
        <taxon>Chitinophagia</taxon>
        <taxon>Chitinophagales</taxon>
        <taxon>Chitinophagaceae</taxon>
        <taxon>Niastella</taxon>
    </lineage>
</organism>
<reference evidence="2 3" key="1">
    <citation type="submission" date="2016-03" db="EMBL/GenBank/DDBJ databases">
        <title>Niastella vici sp. nov., isolated from farmland soil.</title>
        <authorList>
            <person name="Chen L."/>
            <person name="Wang D."/>
            <person name="Yang S."/>
            <person name="Wang G."/>
        </authorList>
    </citation>
    <scope>NUCLEOTIDE SEQUENCE [LARGE SCALE GENOMIC DNA]</scope>
    <source>
        <strain evidence="2 3">DJ57</strain>
    </source>
</reference>
<evidence type="ECO:0000256" key="1">
    <source>
        <dbReference type="ARBA" id="ARBA00006479"/>
    </source>
</evidence>
<dbReference type="OrthoDB" id="9810372at2"/>
<dbReference type="PANTHER" id="PTHR18964">
    <property type="entry name" value="ROK (REPRESSOR, ORF, KINASE) FAMILY"/>
    <property type="match status" value="1"/>
</dbReference>
<comment type="similarity">
    <text evidence="1">Belongs to the ROK (NagC/XylR) family.</text>
</comment>
<dbReference type="EMBL" id="LVYD01000002">
    <property type="protein sequence ID" value="OQP66347.1"/>
    <property type="molecule type" value="Genomic_DNA"/>
</dbReference>
<comment type="caution">
    <text evidence="2">The sequence shown here is derived from an EMBL/GenBank/DDBJ whole genome shotgun (WGS) entry which is preliminary data.</text>
</comment>
<accession>A0A1V9G6Y7</accession>
<dbReference type="PANTHER" id="PTHR18964:SF149">
    <property type="entry name" value="BIFUNCTIONAL UDP-N-ACETYLGLUCOSAMINE 2-EPIMERASE_N-ACETYLMANNOSAMINE KINASE"/>
    <property type="match status" value="1"/>
</dbReference>
<gene>
    <name evidence="2" type="ORF">A3860_12660</name>
</gene>
<dbReference type="SUPFAM" id="SSF53067">
    <property type="entry name" value="Actin-like ATPase domain"/>
    <property type="match status" value="1"/>
</dbReference>
<dbReference type="Proteomes" id="UP000192796">
    <property type="component" value="Unassembled WGS sequence"/>
</dbReference>
<dbReference type="InterPro" id="IPR000600">
    <property type="entry name" value="ROK"/>
</dbReference>
<name>A0A1V9G6Y7_9BACT</name>
<dbReference type="AlphaFoldDB" id="A0A1V9G6Y7"/>
<dbReference type="Pfam" id="PF00480">
    <property type="entry name" value="ROK"/>
    <property type="match status" value="2"/>
</dbReference>
<protein>
    <recommendedName>
        <fullName evidence="4">ROK family protein</fullName>
    </recommendedName>
</protein>
<evidence type="ECO:0000313" key="3">
    <source>
        <dbReference type="Proteomes" id="UP000192796"/>
    </source>
</evidence>
<dbReference type="Gene3D" id="3.30.420.40">
    <property type="match status" value="3"/>
</dbReference>
<evidence type="ECO:0008006" key="4">
    <source>
        <dbReference type="Google" id="ProtNLM"/>
    </source>
</evidence>
<dbReference type="RefSeq" id="WP_081145285.1">
    <property type="nucleotide sequence ID" value="NZ_LVYD01000002.1"/>
</dbReference>
<dbReference type="InterPro" id="IPR043129">
    <property type="entry name" value="ATPase_NBD"/>
</dbReference>
<keyword evidence="3" id="KW-1185">Reference proteome</keyword>
<proteinExistence type="inferred from homology"/>
<dbReference type="STRING" id="1703345.A3860_12660"/>